<feature type="coiled-coil region" evidence="1">
    <location>
        <begin position="88"/>
        <end position="176"/>
    </location>
</feature>
<feature type="region of interest" description="Disordered" evidence="2">
    <location>
        <begin position="189"/>
        <end position="210"/>
    </location>
</feature>
<reference evidence="3" key="1">
    <citation type="submission" date="2015-07" db="EMBL/GenBank/DDBJ databases">
        <title>Transcriptome Assembly of Anthurium amnicola.</title>
        <authorList>
            <person name="Suzuki J."/>
        </authorList>
    </citation>
    <scope>NUCLEOTIDE SEQUENCE</scope>
</reference>
<keyword evidence="1" id="KW-0175">Coiled coil</keyword>
<evidence type="ECO:0000313" key="3">
    <source>
        <dbReference type="EMBL" id="JAT46226.1"/>
    </source>
</evidence>
<proteinExistence type="predicted"/>
<dbReference type="PANTHER" id="PTHR35689:SF1">
    <property type="entry name" value="EARLY ENDOSOME ANTIGEN"/>
    <property type="match status" value="1"/>
</dbReference>
<dbReference type="PANTHER" id="PTHR35689">
    <property type="entry name" value="EARLY ENDOSOME ANTIGEN"/>
    <property type="match status" value="1"/>
</dbReference>
<sequence length="247" mass="28204">MVFPPETEEYIRESIENSLGLPVSAKTLRLKLLASEDERRRLRDKIFLLQGLLSEADSRLEQYRAEASMNAQGLRRCIEEKEAVASGYADLVNHCAKLQEECTLYERDIEMLMESCDDLARENEELRVQLKGTSVTTLISEVESLTKDKEHLKINLDRAEEEVKVLFEENNILAEENKKLLNLLNRERHKHGSGGTHSASASAKRKRNSSPMVSFIEKAINFHSSDLSRQPLSPLQLNSPNSRMHKK</sequence>
<evidence type="ECO:0000256" key="2">
    <source>
        <dbReference type="SAM" id="MobiDB-lite"/>
    </source>
</evidence>
<dbReference type="EMBL" id="GDJX01021710">
    <property type="protein sequence ID" value="JAT46226.1"/>
    <property type="molecule type" value="Transcribed_RNA"/>
</dbReference>
<feature type="region of interest" description="Disordered" evidence="2">
    <location>
        <begin position="227"/>
        <end position="247"/>
    </location>
</feature>
<accession>A0A1D1XV10</accession>
<name>A0A1D1XV10_9ARAE</name>
<protein>
    <submittedName>
        <fullName evidence="3">Centrosomal protein</fullName>
    </submittedName>
</protein>
<gene>
    <name evidence="3" type="primary">cep135</name>
    <name evidence="3" type="ORF">g.19895</name>
</gene>
<evidence type="ECO:0000256" key="1">
    <source>
        <dbReference type="SAM" id="Coils"/>
    </source>
</evidence>
<organism evidence="3">
    <name type="scientific">Anthurium amnicola</name>
    <dbReference type="NCBI Taxonomy" id="1678845"/>
    <lineage>
        <taxon>Eukaryota</taxon>
        <taxon>Viridiplantae</taxon>
        <taxon>Streptophyta</taxon>
        <taxon>Embryophyta</taxon>
        <taxon>Tracheophyta</taxon>
        <taxon>Spermatophyta</taxon>
        <taxon>Magnoliopsida</taxon>
        <taxon>Liliopsida</taxon>
        <taxon>Araceae</taxon>
        <taxon>Pothoideae</taxon>
        <taxon>Potheae</taxon>
        <taxon>Anthurium</taxon>
    </lineage>
</organism>
<dbReference type="AlphaFoldDB" id="A0A1D1XV10"/>